<accession>A0A2P7Q0T7</accession>
<keyword evidence="9 18" id="KW-0630">Potassium</keyword>
<dbReference type="GO" id="GO:0110051">
    <property type="term" value="P:metabolite repair"/>
    <property type="evidence" value="ECO:0007669"/>
    <property type="project" value="TreeGrafter"/>
</dbReference>
<evidence type="ECO:0000256" key="11">
    <source>
        <dbReference type="ARBA" id="ARBA00023235"/>
    </source>
</evidence>
<keyword evidence="13" id="KW-0511">Multifunctional enzyme</keyword>
<keyword evidence="10 17" id="KW-0520">NAD</keyword>
<name>A0A2P7Q0T7_9FIRM</name>
<evidence type="ECO:0000256" key="7">
    <source>
        <dbReference type="ARBA" id="ARBA00022840"/>
    </source>
</evidence>
<dbReference type="GO" id="GO:0052855">
    <property type="term" value="F:ADP-dependent NAD(P)H-hydrate dehydratase activity"/>
    <property type="evidence" value="ECO:0007669"/>
    <property type="project" value="UniProtKB-UniRule"/>
</dbReference>
<comment type="cofactor">
    <cofactor evidence="17">
        <name>Mg(2+)</name>
        <dbReference type="ChEBI" id="CHEBI:18420"/>
    </cofactor>
</comment>
<dbReference type="Gene3D" id="3.40.1190.20">
    <property type="match status" value="1"/>
</dbReference>
<gene>
    <name evidence="18" type="primary">nnrE</name>
    <name evidence="17" type="synonym">nnrD</name>
    <name evidence="22" type="ORF">UF10_02735</name>
</gene>
<comment type="function">
    <text evidence="14 19">Bifunctional enzyme that catalyzes the epimerization of the S- and R-forms of NAD(P)HX and the dehydration of the S-form of NAD(P)HX at the expense of ADP, which is converted to AMP. This allows the repair of both epimers of NAD(P)HX, a damaged form of NAD(P)H that is a result of enzymatic or heat-dependent hydration.</text>
</comment>
<evidence type="ECO:0000256" key="13">
    <source>
        <dbReference type="ARBA" id="ARBA00023268"/>
    </source>
</evidence>
<dbReference type="NCBIfam" id="TIGR00197">
    <property type="entry name" value="yjeF_nterm"/>
    <property type="match status" value="1"/>
</dbReference>
<comment type="catalytic activity">
    <reaction evidence="2 18 19">
        <text>(6R)-NADPHX = (6S)-NADPHX</text>
        <dbReference type="Rhea" id="RHEA:32227"/>
        <dbReference type="ChEBI" id="CHEBI:64076"/>
        <dbReference type="ChEBI" id="CHEBI:64077"/>
        <dbReference type="EC" id="5.1.99.6"/>
    </reaction>
</comment>
<comment type="similarity">
    <text evidence="4 19">In the C-terminal section; belongs to the NnrD/CARKD family.</text>
</comment>
<dbReference type="GO" id="GO:0005524">
    <property type="term" value="F:ATP binding"/>
    <property type="evidence" value="ECO:0007669"/>
    <property type="project" value="UniProtKB-UniRule"/>
</dbReference>
<dbReference type="InterPro" id="IPR029056">
    <property type="entry name" value="Ribokinase-like"/>
</dbReference>
<dbReference type="PANTHER" id="PTHR12592:SF0">
    <property type="entry name" value="ATP-DEPENDENT (S)-NAD(P)H-HYDRATE DEHYDRATASE"/>
    <property type="match status" value="1"/>
</dbReference>
<proteinExistence type="inferred from homology"/>
<feature type="binding site" evidence="18">
    <location>
        <position position="149"/>
    </location>
    <ligand>
        <name>(6S)-NADPHX</name>
        <dbReference type="ChEBI" id="CHEBI:64076"/>
    </ligand>
</feature>
<evidence type="ECO:0000313" key="22">
    <source>
        <dbReference type="EMBL" id="PSJ31571.1"/>
    </source>
</evidence>
<reference evidence="22" key="1">
    <citation type="thesis" date="2015" institute="Rutgers" country="The State University of New Jersey, 14 College Farm Rd., New Brunswick, NJ, USA">
        <title>Ammonia toxicity in bacteria and its implications for treatment of and resource recovery from highly nitrogenous organic wastes.</title>
        <authorList>
            <person name="Luther A.K."/>
        </authorList>
    </citation>
    <scope>NUCLEOTIDE SEQUENCE</scope>
    <source>
        <strain evidence="22">RT-10B</strain>
    </source>
</reference>
<protein>
    <recommendedName>
        <fullName evidence="19">Bifunctional NAD(P)H-hydrate repair enzyme</fullName>
    </recommendedName>
    <alternativeName>
        <fullName evidence="19">Nicotinamide nucleotide repair protein</fullName>
    </alternativeName>
    <domain>
        <recommendedName>
            <fullName evidence="19">ADP-dependent (S)-NAD(P)H-hydrate dehydratase</fullName>
            <ecNumber evidence="19">4.2.1.136</ecNumber>
        </recommendedName>
        <alternativeName>
            <fullName evidence="19">ADP-dependent NAD(P)HX dehydratase</fullName>
        </alternativeName>
    </domain>
    <domain>
        <recommendedName>
            <fullName evidence="19">NAD(P)H-hydrate epimerase</fullName>
            <ecNumber evidence="19">5.1.99.6</ecNumber>
        </recommendedName>
    </domain>
</protein>
<evidence type="ECO:0000313" key="23">
    <source>
        <dbReference type="Proteomes" id="UP000241434"/>
    </source>
</evidence>
<dbReference type="CDD" id="cd01171">
    <property type="entry name" value="YXKO-related"/>
    <property type="match status" value="1"/>
</dbReference>
<dbReference type="SUPFAM" id="SSF64153">
    <property type="entry name" value="YjeF N-terminal domain-like"/>
    <property type="match status" value="1"/>
</dbReference>
<feature type="binding site" evidence="17">
    <location>
        <position position="334"/>
    </location>
    <ligand>
        <name>(6S)-NADPHX</name>
        <dbReference type="ChEBI" id="CHEBI:64076"/>
    </ligand>
</feature>
<feature type="binding site" evidence="18">
    <location>
        <position position="171"/>
    </location>
    <ligand>
        <name>(6S)-NADPHX</name>
        <dbReference type="ChEBI" id="CHEBI:64076"/>
    </ligand>
</feature>
<dbReference type="GO" id="GO:0046496">
    <property type="term" value="P:nicotinamide nucleotide metabolic process"/>
    <property type="evidence" value="ECO:0007669"/>
    <property type="project" value="UniProtKB-UniRule"/>
</dbReference>
<comment type="similarity">
    <text evidence="18">Belongs to the NnrE/AIBP family.</text>
</comment>
<evidence type="ECO:0000256" key="4">
    <source>
        <dbReference type="ARBA" id="ARBA00009524"/>
    </source>
</evidence>
<dbReference type="NCBIfam" id="TIGR00196">
    <property type="entry name" value="yjeF_cterm"/>
    <property type="match status" value="1"/>
</dbReference>
<feature type="binding site" evidence="17">
    <location>
        <position position="273"/>
    </location>
    <ligand>
        <name>(6S)-NADPHX</name>
        <dbReference type="ChEBI" id="CHEBI:64076"/>
    </ligand>
</feature>
<comment type="similarity">
    <text evidence="3 19">In the N-terminal section; belongs to the NnrE/AIBP family.</text>
</comment>
<dbReference type="SUPFAM" id="SSF53613">
    <property type="entry name" value="Ribokinase-like"/>
    <property type="match status" value="1"/>
</dbReference>
<dbReference type="PROSITE" id="PS51383">
    <property type="entry name" value="YJEF_C_3"/>
    <property type="match status" value="1"/>
</dbReference>
<evidence type="ECO:0000256" key="1">
    <source>
        <dbReference type="ARBA" id="ARBA00000013"/>
    </source>
</evidence>
<dbReference type="OrthoDB" id="9806925at2"/>
<dbReference type="InterPro" id="IPR036652">
    <property type="entry name" value="YjeF_N_dom_sf"/>
</dbReference>
<evidence type="ECO:0000256" key="16">
    <source>
        <dbReference type="ARBA" id="ARBA00049209"/>
    </source>
</evidence>
<dbReference type="Proteomes" id="UP000241434">
    <property type="component" value="Unassembled WGS sequence"/>
</dbReference>
<feature type="binding site" evidence="17">
    <location>
        <position position="447"/>
    </location>
    <ligand>
        <name>AMP</name>
        <dbReference type="ChEBI" id="CHEBI:456215"/>
    </ligand>
</feature>
<feature type="binding site" evidence="17">
    <location>
        <position position="448"/>
    </location>
    <ligand>
        <name>(6S)-NADPHX</name>
        <dbReference type="ChEBI" id="CHEBI:64076"/>
    </ligand>
</feature>
<keyword evidence="5 18" id="KW-0479">Metal-binding</keyword>
<feature type="binding site" evidence="18">
    <location>
        <begin position="138"/>
        <end position="144"/>
    </location>
    <ligand>
        <name>(6S)-NADPHX</name>
        <dbReference type="ChEBI" id="CHEBI:64076"/>
    </ligand>
</feature>
<evidence type="ECO:0000256" key="9">
    <source>
        <dbReference type="ARBA" id="ARBA00022958"/>
    </source>
</evidence>
<evidence type="ECO:0000256" key="2">
    <source>
        <dbReference type="ARBA" id="ARBA00000909"/>
    </source>
</evidence>
<comment type="catalytic activity">
    <reaction evidence="1 18 19">
        <text>(6R)-NADHX = (6S)-NADHX</text>
        <dbReference type="Rhea" id="RHEA:32215"/>
        <dbReference type="ChEBI" id="CHEBI:64074"/>
        <dbReference type="ChEBI" id="CHEBI:64075"/>
        <dbReference type="EC" id="5.1.99.6"/>
    </reaction>
</comment>
<dbReference type="GO" id="GO:0052856">
    <property type="term" value="F:NAD(P)HX epimerase activity"/>
    <property type="evidence" value="ECO:0007669"/>
    <property type="project" value="UniProtKB-UniRule"/>
</dbReference>
<evidence type="ECO:0000256" key="10">
    <source>
        <dbReference type="ARBA" id="ARBA00023027"/>
    </source>
</evidence>
<dbReference type="PROSITE" id="PS51385">
    <property type="entry name" value="YJEF_N"/>
    <property type="match status" value="1"/>
</dbReference>
<keyword evidence="12 17" id="KW-0456">Lyase</keyword>
<evidence type="ECO:0000256" key="17">
    <source>
        <dbReference type="HAMAP-Rule" id="MF_01965"/>
    </source>
</evidence>
<comment type="catalytic activity">
    <reaction evidence="16 17 19">
        <text>(6S)-NADPHX + ADP = AMP + phosphate + NADPH + H(+)</text>
        <dbReference type="Rhea" id="RHEA:32235"/>
        <dbReference type="ChEBI" id="CHEBI:15378"/>
        <dbReference type="ChEBI" id="CHEBI:43474"/>
        <dbReference type="ChEBI" id="CHEBI:57783"/>
        <dbReference type="ChEBI" id="CHEBI:64076"/>
        <dbReference type="ChEBI" id="CHEBI:456215"/>
        <dbReference type="ChEBI" id="CHEBI:456216"/>
        <dbReference type="EC" id="4.2.1.136"/>
    </reaction>
</comment>
<feature type="binding site" evidence="17">
    <location>
        <position position="382"/>
    </location>
    <ligand>
        <name>(6S)-NADPHX</name>
        <dbReference type="ChEBI" id="CHEBI:64076"/>
    </ligand>
</feature>
<evidence type="ECO:0000256" key="3">
    <source>
        <dbReference type="ARBA" id="ARBA00006001"/>
    </source>
</evidence>
<evidence type="ECO:0000256" key="6">
    <source>
        <dbReference type="ARBA" id="ARBA00022741"/>
    </source>
</evidence>
<dbReference type="Pfam" id="PF03853">
    <property type="entry name" value="YjeF_N"/>
    <property type="match status" value="1"/>
</dbReference>
<feature type="binding site" evidence="18">
    <location>
        <position position="174"/>
    </location>
    <ligand>
        <name>K(+)</name>
        <dbReference type="ChEBI" id="CHEBI:29103"/>
    </ligand>
</feature>
<evidence type="ECO:0000256" key="19">
    <source>
        <dbReference type="PIRNR" id="PIRNR017184"/>
    </source>
</evidence>
<dbReference type="Pfam" id="PF01256">
    <property type="entry name" value="Carb_kinase"/>
    <property type="match status" value="1"/>
</dbReference>
<comment type="subunit">
    <text evidence="17">Homotetramer.</text>
</comment>
<comment type="function">
    <text evidence="18">Catalyzes the epimerization of the S- and R-forms of NAD(P)HX, a damaged form of NAD(P)H that is a result of enzymatic or heat-dependent hydration. This is a prerequisite for the S-specific NAD(P)H-hydrate dehydratase to allow the repair of both epimers of NAD(P)HX.</text>
</comment>
<feature type="binding site" evidence="18">
    <location>
        <position position="134"/>
    </location>
    <ligand>
        <name>K(+)</name>
        <dbReference type="ChEBI" id="CHEBI:29103"/>
    </ligand>
</feature>
<keyword evidence="6 17" id="KW-0547">Nucleotide-binding</keyword>
<feature type="binding site" evidence="17">
    <location>
        <begin position="419"/>
        <end position="423"/>
    </location>
    <ligand>
        <name>AMP</name>
        <dbReference type="ChEBI" id="CHEBI:456215"/>
    </ligand>
</feature>
<dbReference type="RefSeq" id="WP_106776302.1">
    <property type="nucleotide sequence ID" value="NZ_JBGGGQ010000001.1"/>
</dbReference>
<dbReference type="EC" id="5.1.99.6" evidence="19"/>
<dbReference type="Gene3D" id="3.40.50.10260">
    <property type="entry name" value="YjeF N-terminal domain"/>
    <property type="match status" value="1"/>
</dbReference>
<comment type="similarity">
    <text evidence="17">Belongs to the NnrD/CARKD family.</text>
</comment>
<dbReference type="GO" id="GO:0046872">
    <property type="term" value="F:metal ion binding"/>
    <property type="evidence" value="ECO:0007669"/>
    <property type="project" value="UniProtKB-UniRule"/>
</dbReference>
<dbReference type="HAMAP" id="MF_01966">
    <property type="entry name" value="NADHX_epimerase"/>
    <property type="match status" value="1"/>
</dbReference>
<feature type="binding site" evidence="18">
    <location>
        <begin position="61"/>
        <end position="65"/>
    </location>
    <ligand>
        <name>(6S)-NADPHX</name>
        <dbReference type="ChEBI" id="CHEBI:64076"/>
    </ligand>
</feature>
<evidence type="ECO:0000256" key="12">
    <source>
        <dbReference type="ARBA" id="ARBA00023239"/>
    </source>
</evidence>
<comment type="function">
    <text evidence="17">Catalyzes the dehydration of the S-form of NAD(P)HX at the expense of ADP, which is converted to AMP. Together with NAD(P)HX epimerase, which catalyzes the epimerization of the S- and R-forms, the enzyme allows the repair of both epimers of NAD(P)HX, a damaged form of NAD(P)H that is a result of enzymatic or heat-dependent hydration.</text>
</comment>
<comment type="catalytic activity">
    <reaction evidence="15 17 19">
        <text>(6S)-NADHX + ADP = AMP + phosphate + NADH + H(+)</text>
        <dbReference type="Rhea" id="RHEA:32223"/>
        <dbReference type="ChEBI" id="CHEBI:15378"/>
        <dbReference type="ChEBI" id="CHEBI:43474"/>
        <dbReference type="ChEBI" id="CHEBI:57945"/>
        <dbReference type="ChEBI" id="CHEBI:64074"/>
        <dbReference type="ChEBI" id="CHEBI:456215"/>
        <dbReference type="ChEBI" id="CHEBI:456216"/>
        <dbReference type="EC" id="4.2.1.136"/>
    </reaction>
</comment>
<dbReference type="EMBL" id="JYGE01000003">
    <property type="protein sequence ID" value="PSJ31571.1"/>
    <property type="molecule type" value="Genomic_DNA"/>
</dbReference>
<evidence type="ECO:0000256" key="15">
    <source>
        <dbReference type="ARBA" id="ARBA00048238"/>
    </source>
</evidence>
<evidence type="ECO:0000259" key="20">
    <source>
        <dbReference type="PROSITE" id="PS51383"/>
    </source>
</evidence>
<comment type="cofactor">
    <cofactor evidence="18 19">
        <name>K(+)</name>
        <dbReference type="ChEBI" id="CHEBI:29103"/>
    </cofactor>
    <text evidence="18 19">Binds 1 potassium ion per subunit.</text>
</comment>
<evidence type="ECO:0000256" key="14">
    <source>
        <dbReference type="ARBA" id="ARBA00025153"/>
    </source>
</evidence>
<evidence type="ECO:0000256" key="8">
    <source>
        <dbReference type="ARBA" id="ARBA00022857"/>
    </source>
</evidence>
<feature type="domain" description="YjeF N-terminal" evidence="21">
    <location>
        <begin position="9"/>
        <end position="228"/>
    </location>
</feature>
<keyword evidence="23" id="KW-1185">Reference proteome</keyword>
<dbReference type="InterPro" id="IPR030677">
    <property type="entry name" value="Nnr"/>
</dbReference>
<dbReference type="AlphaFoldDB" id="A0A2P7Q0T7"/>
<dbReference type="InterPro" id="IPR000631">
    <property type="entry name" value="CARKD"/>
</dbReference>
<dbReference type="HAMAP" id="MF_01965">
    <property type="entry name" value="NADHX_dehydratase"/>
    <property type="match status" value="1"/>
</dbReference>
<feature type="domain" description="YjeF C-terminal" evidence="20">
    <location>
        <begin position="238"/>
        <end position="505"/>
    </location>
</feature>
<evidence type="ECO:0000259" key="21">
    <source>
        <dbReference type="PROSITE" id="PS51385"/>
    </source>
</evidence>
<sequence length="510" mass="56344">MYIAESEFTSKMDKYCIEKYKIPEIILMENAANSAFERIVKIGHKRNIEVEEISIICGSGNNGGDGFAIARKLSNMAKDVKIITIGNLDKMSHCAKINFDICTNMGIDHIHIDSLDKRKEEILKVLKSTDQVIDCIFGAGLNRNIENDYKDLIEMINENKEKYNYDTISIDIPSGLNGTTGEVMGVSIIADYTISFEFFKRGFLRYSSEKYLGEIYVEDIGVPYKFYNDIDILPSFIDENYILDNLMIRKDSMHKGDFGKVAIAAGSTGFYGAAYISSSAAVNTGSGLTTLICTEDTQRIVASKLTEAMTCQYSDSDRLEKILREVDALAIGPGMGNTGQTKSFLKKMLDNIDVPVVIDADGINVFEKGFLNKDSQCILTPHLGEFSRLTGLSIEEIESDRIFYAEKYAKENEIVIVLKGKNTIVTDGIRTMVNTTGNSGMANGGMGDALTGIITSLCGQGYDIFVAACIGVYLHGLCGDKIYKEKQVVTASELLKVIASELKLLYNKIK</sequence>
<keyword evidence="7 17" id="KW-0067">ATP-binding</keyword>
<comment type="caution">
    <text evidence="22">The sequence shown here is derived from an EMBL/GenBank/DDBJ whole genome shotgun (WGS) entry which is preliminary data.</text>
</comment>
<feature type="binding site" evidence="18">
    <location>
        <position position="62"/>
    </location>
    <ligand>
        <name>K(+)</name>
        <dbReference type="ChEBI" id="CHEBI:29103"/>
    </ligand>
</feature>
<evidence type="ECO:0000256" key="18">
    <source>
        <dbReference type="HAMAP-Rule" id="MF_01966"/>
    </source>
</evidence>
<dbReference type="EC" id="4.2.1.136" evidence="19"/>
<dbReference type="PANTHER" id="PTHR12592">
    <property type="entry name" value="ATP-DEPENDENT (S)-NAD(P)H-HYDRATE DEHYDRATASE FAMILY MEMBER"/>
    <property type="match status" value="1"/>
</dbReference>
<keyword evidence="8 17" id="KW-0521">NADP</keyword>
<dbReference type="PIRSF" id="PIRSF017184">
    <property type="entry name" value="Nnr"/>
    <property type="match status" value="1"/>
</dbReference>
<dbReference type="InterPro" id="IPR004443">
    <property type="entry name" value="YjeF_N_dom"/>
</dbReference>
<evidence type="ECO:0000256" key="5">
    <source>
        <dbReference type="ARBA" id="ARBA00022723"/>
    </source>
</evidence>
<organism evidence="22 23">
    <name type="scientific">Peptostreptococcus russellii</name>
    <dbReference type="NCBI Taxonomy" id="215200"/>
    <lineage>
        <taxon>Bacteria</taxon>
        <taxon>Bacillati</taxon>
        <taxon>Bacillota</taxon>
        <taxon>Clostridia</taxon>
        <taxon>Peptostreptococcales</taxon>
        <taxon>Peptostreptococcaceae</taxon>
        <taxon>Peptostreptococcus</taxon>
    </lineage>
</organism>
<keyword evidence="11 18" id="KW-0413">Isomerase</keyword>